<organism evidence="1 2">
    <name type="scientific">Portunus trituberculatus</name>
    <name type="common">Swimming crab</name>
    <name type="synonym">Neptunus trituberculatus</name>
    <dbReference type="NCBI Taxonomy" id="210409"/>
    <lineage>
        <taxon>Eukaryota</taxon>
        <taxon>Metazoa</taxon>
        <taxon>Ecdysozoa</taxon>
        <taxon>Arthropoda</taxon>
        <taxon>Crustacea</taxon>
        <taxon>Multicrustacea</taxon>
        <taxon>Malacostraca</taxon>
        <taxon>Eumalacostraca</taxon>
        <taxon>Eucarida</taxon>
        <taxon>Decapoda</taxon>
        <taxon>Pleocyemata</taxon>
        <taxon>Brachyura</taxon>
        <taxon>Eubrachyura</taxon>
        <taxon>Portunoidea</taxon>
        <taxon>Portunidae</taxon>
        <taxon>Portuninae</taxon>
        <taxon>Portunus</taxon>
    </lineage>
</organism>
<dbReference type="EMBL" id="VSRR010000939">
    <property type="protein sequence ID" value="MPC21062.1"/>
    <property type="molecule type" value="Genomic_DNA"/>
</dbReference>
<comment type="caution">
    <text evidence="1">The sequence shown here is derived from an EMBL/GenBank/DDBJ whole genome shotgun (WGS) entry which is preliminary data.</text>
</comment>
<evidence type="ECO:0000313" key="2">
    <source>
        <dbReference type="Proteomes" id="UP000324222"/>
    </source>
</evidence>
<accession>A0A5B7DHR7</accession>
<reference evidence="1 2" key="1">
    <citation type="submission" date="2019-05" db="EMBL/GenBank/DDBJ databases">
        <title>Another draft genome of Portunus trituberculatus and its Hox gene families provides insights of decapod evolution.</title>
        <authorList>
            <person name="Jeong J.-H."/>
            <person name="Song I."/>
            <person name="Kim S."/>
            <person name="Choi T."/>
            <person name="Kim D."/>
            <person name="Ryu S."/>
            <person name="Kim W."/>
        </authorList>
    </citation>
    <scope>NUCLEOTIDE SEQUENCE [LARGE SCALE GENOMIC DNA]</scope>
    <source>
        <tissue evidence="1">Muscle</tissue>
    </source>
</reference>
<gene>
    <name evidence="1" type="ORF">E2C01_014035</name>
</gene>
<name>A0A5B7DHR7_PORTR</name>
<evidence type="ECO:0000313" key="1">
    <source>
        <dbReference type="EMBL" id="MPC21062.1"/>
    </source>
</evidence>
<protein>
    <submittedName>
        <fullName evidence="1">Uncharacterized protein</fullName>
    </submittedName>
</protein>
<sequence>MVRQALCRRLLQETGECIWRKQLKFHRSSATHQVRDKQRPIKAGVRTLESLFTTPPDGLPRCESRDAARRPEEAFVCSPDRSHLFLRFCQISSKSASVPPDNLRASIFHRAGESRGLLLLQYSCLGVWRCMGGAAVRCDTTSFMGHHRFSLLETLHAGLLILRSGTPYLLHLGCGITRAGRRRRRWSVGCNLRSLRLAGNRFWAS</sequence>
<dbReference type="AlphaFoldDB" id="A0A5B7DHR7"/>
<proteinExistence type="predicted"/>
<keyword evidence="2" id="KW-1185">Reference proteome</keyword>
<dbReference type="Proteomes" id="UP000324222">
    <property type="component" value="Unassembled WGS sequence"/>
</dbReference>